<dbReference type="RefSeq" id="WP_183413071.1">
    <property type="nucleotide sequence ID" value="NZ_JACHYB010000001.1"/>
</dbReference>
<dbReference type="PANTHER" id="PTHR45266">
    <property type="entry name" value="OXALOACETATE DECARBOXYLASE ALPHA CHAIN"/>
    <property type="match status" value="1"/>
</dbReference>
<dbReference type="InterPro" id="IPR000089">
    <property type="entry name" value="Biotin_lipoyl"/>
</dbReference>
<protein>
    <submittedName>
        <fullName evidence="3">Biotin carboxyl carrier protein</fullName>
    </submittedName>
</protein>
<dbReference type="InterPro" id="IPR001882">
    <property type="entry name" value="Biotin_BS"/>
</dbReference>
<dbReference type="CDD" id="cd06850">
    <property type="entry name" value="biotinyl_domain"/>
    <property type="match status" value="1"/>
</dbReference>
<accession>A0A7W5DQV1</accession>
<comment type="caution">
    <text evidence="3">The sequence shown here is derived from an EMBL/GenBank/DDBJ whole genome shotgun (WGS) entry which is preliminary data.</text>
</comment>
<evidence type="ECO:0000313" key="4">
    <source>
        <dbReference type="Proteomes" id="UP000544222"/>
    </source>
</evidence>
<dbReference type="PROSITE" id="PS00188">
    <property type="entry name" value="BIOTIN"/>
    <property type="match status" value="1"/>
</dbReference>
<dbReference type="Proteomes" id="UP000544222">
    <property type="component" value="Unassembled WGS sequence"/>
</dbReference>
<evidence type="ECO:0000313" key="3">
    <source>
        <dbReference type="EMBL" id="MBB3187291.1"/>
    </source>
</evidence>
<reference evidence="3 4" key="1">
    <citation type="submission" date="2020-08" db="EMBL/GenBank/DDBJ databases">
        <title>Genomic Encyclopedia of Type Strains, Phase IV (KMG-IV): sequencing the most valuable type-strain genomes for metagenomic binning, comparative biology and taxonomic classification.</title>
        <authorList>
            <person name="Goeker M."/>
        </authorList>
    </citation>
    <scope>NUCLEOTIDE SEQUENCE [LARGE SCALE GENOMIC DNA]</scope>
    <source>
        <strain evidence="3 4">DSM 27471</strain>
    </source>
</reference>
<dbReference type="FunFam" id="2.40.50.100:FF:000003">
    <property type="entry name" value="Acetyl-CoA carboxylase biotin carboxyl carrier protein"/>
    <property type="match status" value="1"/>
</dbReference>
<dbReference type="InterPro" id="IPR011053">
    <property type="entry name" value="Single_hybrid_motif"/>
</dbReference>
<evidence type="ECO:0000259" key="2">
    <source>
        <dbReference type="PROSITE" id="PS50968"/>
    </source>
</evidence>
<dbReference type="InterPro" id="IPR050709">
    <property type="entry name" value="Biotin_Carboxyl_Carrier/Decarb"/>
</dbReference>
<evidence type="ECO:0000256" key="1">
    <source>
        <dbReference type="ARBA" id="ARBA00023267"/>
    </source>
</evidence>
<dbReference type="AlphaFoldDB" id="A0A7W5DQV1"/>
<dbReference type="PROSITE" id="PS50968">
    <property type="entry name" value="BIOTINYL_LIPOYL"/>
    <property type="match status" value="1"/>
</dbReference>
<keyword evidence="4" id="KW-1185">Reference proteome</keyword>
<sequence length="138" mass="14485">MKEYSYKINGEEYKVNIISVEDSVASVEVNGVAYQVEMEKPVKAAPQAIVRPVVAAASQVAHVPAGEVAGAIKSPLPGVILDIAVKVGDAVKAGQKVMVLEAMKMENVINADRDGKVVEIKVAKGDSVLEGVDLMVIG</sequence>
<dbReference type="SUPFAM" id="SSF51230">
    <property type="entry name" value="Single hybrid motif"/>
    <property type="match status" value="1"/>
</dbReference>
<proteinExistence type="predicted"/>
<name>A0A7W5DQV1_9PORP</name>
<gene>
    <name evidence="3" type="ORF">FHX64_001454</name>
</gene>
<dbReference type="Gene3D" id="2.40.50.100">
    <property type="match status" value="1"/>
</dbReference>
<feature type="domain" description="Lipoyl-binding" evidence="2">
    <location>
        <begin position="58"/>
        <end position="138"/>
    </location>
</feature>
<dbReference type="EMBL" id="JACHYB010000001">
    <property type="protein sequence ID" value="MBB3187291.1"/>
    <property type="molecule type" value="Genomic_DNA"/>
</dbReference>
<keyword evidence="1" id="KW-0092">Biotin</keyword>
<dbReference type="Pfam" id="PF00364">
    <property type="entry name" value="Biotin_lipoyl"/>
    <property type="match status" value="1"/>
</dbReference>
<dbReference type="PANTHER" id="PTHR45266:SF3">
    <property type="entry name" value="OXALOACETATE DECARBOXYLASE ALPHA CHAIN"/>
    <property type="match status" value="1"/>
</dbReference>
<organism evidence="3 4">
    <name type="scientific">Microbacter margulisiae</name>
    <dbReference type="NCBI Taxonomy" id="1350067"/>
    <lineage>
        <taxon>Bacteria</taxon>
        <taxon>Pseudomonadati</taxon>
        <taxon>Bacteroidota</taxon>
        <taxon>Bacteroidia</taxon>
        <taxon>Bacteroidales</taxon>
        <taxon>Porphyromonadaceae</taxon>
        <taxon>Microbacter</taxon>
    </lineage>
</organism>